<dbReference type="Gene3D" id="3.30.420.240">
    <property type="match status" value="1"/>
</dbReference>
<accession>A0A976UB23</accession>
<protein>
    <submittedName>
        <fullName evidence="1">Terminase large subunit</fullName>
    </submittedName>
</protein>
<evidence type="ECO:0000313" key="1">
    <source>
        <dbReference type="EMBL" id="UVF62610.1"/>
    </source>
</evidence>
<dbReference type="InterPro" id="IPR027417">
    <property type="entry name" value="P-loop_NTPase"/>
</dbReference>
<proteinExistence type="predicted"/>
<dbReference type="Gene3D" id="3.40.50.300">
    <property type="entry name" value="P-loop containing nucleotide triphosphate hydrolases"/>
    <property type="match status" value="1"/>
</dbReference>
<sequence>MGKGLASRDTHQILSDAASRDVPIIPEVFWCKDSLSDTDDCCFWHYIFYPNGGPERDGIFHPCYDYENQILDKMQMQILDSERTNPCKQFAVYKATGLGLTEFVLLWILWKCFTDPYFQGKEAMIITGPNVDLAQDLIRRSKTFLSKRGLGYVDHGAYEMDVNGGRIKCYPSNNIHSARGKPKVSVFFGDEAAFFKLRDDSIVRTVGERYIGKSDSWVIWVSTAGEEPKGFFYDIMQEPKKGADKTIYERFHFYVESGLKVDPQTKTSIFSQTFIDKASEARSFDREYMGVWGKNVGDIFSPEGIELCCAEEYDWQESDNTNDRVIGIDPGFGSSEFGICVIQKRKGKKSVIYADAFERASYIDTVNKIKELSQRFQTKRVFCDSAWPEGIRDLRDKYHMNVQAIAFNQYGEKMLNYAAHHIDFQKVEIHPRFKKLKSQLMTIKFNKKGGTDKTKQNPFDLGDSFLLALYYYKMGSGTMAGIG</sequence>
<reference evidence="1" key="1">
    <citation type="submission" date="2022-05" db="EMBL/GenBank/DDBJ databases">
        <title>Diverse viruses of marine archaea discovered using metagenomics.</title>
        <authorList>
            <person name="Zhou Y."/>
        </authorList>
    </citation>
    <scope>NUCLEOTIDE SEQUENCE</scope>
    <source>
        <strain evidence="1">YSH_354833</strain>
    </source>
</reference>
<dbReference type="Pfam" id="PF03237">
    <property type="entry name" value="Terminase_6N"/>
    <property type="match status" value="1"/>
</dbReference>
<organism evidence="1">
    <name type="scientific">Yangshan Harbor Nitrososphaeria virus</name>
    <dbReference type="NCBI Taxonomy" id="2969597"/>
    <lineage>
        <taxon>Viruses</taxon>
        <taxon>Duplodnaviria</taxon>
        <taxon>Heunggongvirae</taxon>
        <taxon>Uroviricota</taxon>
        <taxon>Caudoviricetes</taxon>
    </lineage>
</organism>
<name>A0A976UB23_9CAUD</name>
<dbReference type="EMBL" id="ON649703">
    <property type="protein sequence ID" value="UVF62610.1"/>
    <property type="molecule type" value="Genomic_DNA"/>
</dbReference>